<dbReference type="PANTHER" id="PTHR45624:SF52">
    <property type="entry name" value="MITOCHONDRIAL CARRIER"/>
    <property type="match status" value="1"/>
</dbReference>
<dbReference type="OrthoDB" id="3364892at2759"/>
<protein>
    <submittedName>
        <fullName evidence="9">Uncharacterized protein</fullName>
    </submittedName>
</protein>
<comment type="caution">
    <text evidence="9">The sequence shown here is derived from an EMBL/GenBank/DDBJ whole genome shotgun (WGS) entry which is preliminary data.</text>
</comment>
<dbReference type="InterPro" id="IPR023395">
    <property type="entry name" value="MCP_dom_sf"/>
</dbReference>
<evidence type="ECO:0000256" key="7">
    <source>
        <dbReference type="ARBA" id="ARBA00023128"/>
    </source>
</evidence>
<evidence type="ECO:0000256" key="5">
    <source>
        <dbReference type="ARBA" id="ARBA00022737"/>
    </source>
</evidence>
<dbReference type="GO" id="GO:0000064">
    <property type="term" value="F:L-ornithine transmembrane transporter activity"/>
    <property type="evidence" value="ECO:0007669"/>
    <property type="project" value="TreeGrafter"/>
</dbReference>
<dbReference type="HOGENOM" id="CLU_057753_0_0_1"/>
<evidence type="ECO:0000256" key="4">
    <source>
        <dbReference type="ARBA" id="ARBA00022692"/>
    </source>
</evidence>
<keyword evidence="4" id="KW-0812">Transmembrane</keyword>
<keyword evidence="6" id="KW-1133">Transmembrane helix</keyword>
<comment type="subcellular location">
    <subcellularLocation>
        <location evidence="1">Mitochondrion membrane</location>
        <topology evidence="1">Multi-pass membrane protein</topology>
    </subcellularLocation>
</comment>
<comment type="similarity">
    <text evidence="2">Belongs to the mitochondrial carrier (TC 2.A.29) family.</text>
</comment>
<keyword evidence="10" id="KW-1185">Reference proteome</keyword>
<dbReference type="AlphaFoldDB" id="G4TE26"/>
<dbReference type="OMA" id="SKISGWQ"/>
<evidence type="ECO:0000313" key="10">
    <source>
        <dbReference type="Proteomes" id="UP000007148"/>
    </source>
</evidence>
<evidence type="ECO:0000256" key="1">
    <source>
        <dbReference type="ARBA" id="ARBA00004225"/>
    </source>
</evidence>
<dbReference type="InParanoid" id="G4TE26"/>
<dbReference type="Gene3D" id="1.50.40.10">
    <property type="entry name" value="Mitochondrial carrier domain"/>
    <property type="match status" value="1"/>
</dbReference>
<keyword evidence="7" id="KW-0496">Mitochondrion</keyword>
<dbReference type="PANTHER" id="PTHR45624">
    <property type="entry name" value="MITOCHONDRIAL BASIC AMINO ACIDS TRANSPORTER-RELATED"/>
    <property type="match status" value="1"/>
</dbReference>
<dbReference type="GO" id="GO:1990575">
    <property type="term" value="P:mitochondrial L-ornithine transmembrane transport"/>
    <property type="evidence" value="ECO:0007669"/>
    <property type="project" value="TreeGrafter"/>
</dbReference>
<dbReference type="InterPro" id="IPR050567">
    <property type="entry name" value="Mitochondrial_Carrier"/>
</dbReference>
<evidence type="ECO:0000256" key="6">
    <source>
        <dbReference type="ARBA" id="ARBA00022989"/>
    </source>
</evidence>
<accession>G4TE26</accession>
<proteinExistence type="inferred from homology"/>
<organism evidence="9 10">
    <name type="scientific">Serendipita indica (strain DSM 11827)</name>
    <name type="common">Root endophyte fungus</name>
    <name type="synonym">Piriformospora indica</name>
    <dbReference type="NCBI Taxonomy" id="1109443"/>
    <lineage>
        <taxon>Eukaryota</taxon>
        <taxon>Fungi</taxon>
        <taxon>Dikarya</taxon>
        <taxon>Basidiomycota</taxon>
        <taxon>Agaricomycotina</taxon>
        <taxon>Agaricomycetes</taxon>
        <taxon>Sebacinales</taxon>
        <taxon>Serendipitaceae</taxon>
        <taxon>Serendipita</taxon>
    </lineage>
</organism>
<evidence type="ECO:0000256" key="2">
    <source>
        <dbReference type="ARBA" id="ARBA00006375"/>
    </source>
</evidence>
<sequence>MDGIASSAPSSAAAVSNSATISSKEKNEANAAQPATGIAASLARALTRGVAVYFSRPVRLFRPTKVSGWTSLRGSAFRDKTELSPQYILQLIRSQGFLIVPRHFIPPLAVNTVLGAVLWESYGLCSSYLEGKIPSHPIVMAASSGAFAGACQSLAAAPVENVRMVLESMSKVEADPVRTLLQKPAKVPTTHSGWMHAWRQVFIGDQPVAHATTREEVRELSRWVQEVKGMAGRGFDGWTWGCAKDMCGFALFFSIFEFSRATAVEVAYLSVAELERFRAMLPYAKPPSDKTRTSTARIAQGVTLVGGGVAAGLGYEIVCRPFDNARRFVWLDDRHHRGQNPSVTQTESRSRVVARVLFQHLKTHGILSFFANPHTATHTADAASTGASRGIYAVLRTLARVGPWGAGFLIYEALAGELPQV</sequence>
<keyword evidence="5" id="KW-0677">Repeat</keyword>
<keyword evidence="3" id="KW-0813">Transport</keyword>
<dbReference type="SUPFAM" id="SSF103506">
    <property type="entry name" value="Mitochondrial carrier"/>
    <property type="match status" value="1"/>
</dbReference>
<evidence type="ECO:0000256" key="8">
    <source>
        <dbReference type="ARBA" id="ARBA00023136"/>
    </source>
</evidence>
<dbReference type="eggNOG" id="ENOG502S1WU">
    <property type="taxonomic scope" value="Eukaryota"/>
</dbReference>
<dbReference type="GO" id="GO:0031966">
    <property type="term" value="C:mitochondrial membrane"/>
    <property type="evidence" value="ECO:0007669"/>
    <property type="project" value="UniProtKB-SubCell"/>
</dbReference>
<evidence type="ECO:0000256" key="3">
    <source>
        <dbReference type="ARBA" id="ARBA00022448"/>
    </source>
</evidence>
<reference evidence="9 10" key="1">
    <citation type="journal article" date="2011" name="PLoS Pathog.">
        <title>Endophytic Life Strategies Decoded by Genome and Transcriptome Analyses of the Mutualistic Root Symbiont Piriformospora indica.</title>
        <authorList>
            <person name="Zuccaro A."/>
            <person name="Lahrmann U."/>
            <person name="Guldener U."/>
            <person name="Langen G."/>
            <person name="Pfiffi S."/>
            <person name="Biedenkopf D."/>
            <person name="Wong P."/>
            <person name="Samans B."/>
            <person name="Grimm C."/>
            <person name="Basiewicz M."/>
            <person name="Murat C."/>
            <person name="Martin F."/>
            <person name="Kogel K.H."/>
        </authorList>
    </citation>
    <scope>NUCLEOTIDE SEQUENCE [LARGE SCALE GENOMIC DNA]</scope>
    <source>
        <strain evidence="9 10">DSM 11827</strain>
    </source>
</reference>
<keyword evidence="8" id="KW-0472">Membrane</keyword>
<name>G4TE26_SERID</name>
<dbReference type="Proteomes" id="UP000007148">
    <property type="component" value="Unassembled WGS sequence"/>
</dbReference>
<dbReference type="EMBL" id="CAFZ01000058">
    <property type="protein sequence ID" value="CCA69573.1"/>
    <property type="molecule type" value="Genomic_DNA"/>
</dbReference>
<evidence type="ECO:0000313" key="9">
    <source>
        <dbReference type="EMBL" id="CCA69573.1"/>
    </source>
</evidence>
<gene>
    <name evidence="9" type="ORF">PIIN_03512</name>
</gene>
<dbReference type="STRING" id="1109443.G4TE26"/>